<evidence type="ECO:0000256" key="4">
    <source>
        <dbReference type="SAM" id="MobiDB-lite"/>
    </source>
</evidence>
<dbReference type="AlphaFoldDB" id="A0A9P5MS54"/>
<gene>
    <name evidence="6" type="ORF">DFH94DRAFT_694699</name>
</gene>
<comment type="caution">
    <text evidence="6">The sequence shown here is derived from an EMBL/GenBank/DDBJ whole genome shotgun (WGS) entry which is preliminary data.</text>
</comment>
<reference evidence="6" key="2">
    <citation type="journal article" date="2020" name="Nat. Commun.">
        <title>Large-scale genome sequencing of mycorrhizal fungi provides insights into the early evolution of symbiotic traits.</title>
        <authorList>
            <person name="Miyauchi S."/>
            <person name="Kiss E."/>
            <person name="Kuo A."/>
            <person name="Drula E."/>
            <person name="Kohler A."/>
            <person name="Sanchez-Garcia M."/>
            <person name="Morin E."/>
            <person name="Andreopoulos B."/>
            <person name="Barry K.W."/>
            <person name="Bonito G."/>
            <person name="Buee M."/>
            <person name="Carver A."/>
            <person name="Chen C."/>
            <person name="Cichocki N."/>
            <person name="Clum A."/>
            <person name="Culley D."/>
            <person name="Crous P.W."/>
            <person name="Fauchery L."/>
            <person name="Girlanda M."/>
            <person name="Hayes R.D."/>
            <person name="Keri Z."/>
            <person name="LaButti K."/>
            <person name="Lipzen A."/>
            <person name="Lombard V."/>
            <person name="Magnuson J."/>
            <person name="Maillard F."/>
            <person name="Murat C."/>
            <person name="Nolan M."/>
            <person name="Ohm R.A."/>
            <person name="Pangilinan J."/>
            <person name="Pereira M.F."/>
            <person name="Perotto S."/>
            <person name="Peter M."/>
            <person name="Pfister S."/>
            <person name="Riley R."/>
            <person name="Sitrit Y."/>
            <person name="Stielow J.B."/>
            <person name="Szollosi G."/>
            <person name="Zifcakova L."/>
            <person name="Stursova M."/>
            <person name="Spatafora J.W."/>
            <person name="Tedersoo L."/>
            <person name="Vaario L.M."/>
            <person name="Yamada A."/>
            <person name="Yan M."/>
            <person name="Wang P."/>
            <person name="Xu J."/>
            <person name="Bruns T."/>
            <person name="Baldrian P."/>
            <person name="Vilgalys R."/>
            <person name="Dunand C."/>
            <person name="Henrissat B."/>
            <person name="Grigoriev I.V."/>
            <person name="Hibbett D."/>
            <person name="Nagy L.G."/>
            <person name="Martin F.M."/>
        </authorList>
    </citation>
    <scope>NUCLEOTIDE SEQUENCE</scope>
    <source>
        <strain evidence="6">Prilba</strain>
    </source>
</reference>
<evidence type="ECO:0000313" key="6">
    <source>
        <dbReference type="EMBL" id="KAF8476584.1"/>
    </source>
</evidence>
<accession>A0A9P5MS54</accession>
<dbReference type="Proteomes" id="UP000759537">
    <property type="component" value="Unassembled WGS sequence"/>
</dbReference>
<proteinExistence type="inferred from homology"/>
<keyword evidence="7" id="KW-1185">Reference proteome</keyword>
<feature type="domain" description="PPPDE" evidence="5">
    <location>
        <begin position="20"/>
        <end position="141"/>
    </location>
</feature>
<dbReference type="GO" id="GO:0006508">
    <property type="term" value="P:proteolysis"/>
    <property type="evidence" value="ECO:0007669"/>
    <property type="project" value="UniProtKB-KW"/>
</dbReference>
<dbReference type="SMART" id="SM01179">
    <property type="entry name" value="DUF862"/>
    <property type="match status" value="1"/>
</dbReference>
<protein>
    <recommendedName>
        <fullName evidence="5">PPPDE domain-containing protein</fullName>
    </recommendedName>
</protein>
<comment type="similarity">
    <text evidence="1">Belongs to the DeSI family.</text>
</comment>
<dbReference type="Gene3D" id="3.90.1720.30">
    <property type="entry name" value="PPPDE domains"/>
    <property type="match status" value="1"/>
</dbReference>
<organism evidence="6 7">
    <name type="scientific">Russula ochroleuca</name>
    <dbReference type="NCBI Taxonomy" id="152965"/>
    <lineage>
        <taxon>Eukaryota</taxon>
        <taxon>Fungi</taxon>
        <taxon>Dikarya</taxon>
        <taxon>Basidiomycota</taxon>
        <taxon>Agaricomycotina</taxon>
        <taxon>Agaricomycetes</taxon>
        <taxon>Russulales</taxon>
        <taxon>Russulaceae</taxon>
        <taxon>Russula</taxon>
    </lineage>
</organism>
<feature type="compositionally biased region" description="Low complexity" evidence="4">
    <location>
        <begin position="147"/>
        <end position="168"/>
    </location>
</feature>
<dbReference type="InterPro" id="IPR008580">
    <property type="entry name" value="PPPDE_dom"/>
</dbReference>
<feature type="region of interest" description="Disordered" evidence="4">
    <location>
        <begin position="144"/>
        <end position="170"/>
    </location>
</feature>
<dbReference type="OrthoDB" id="21221at2759"/>
<evidence type="ECO:0000256" key="2">
    <source>
        <dbReference type="ARBA" id="ARBA00022670"/>
    </source>
</evidence>
<evidence type="ECO:0000256" key="3">
    <source>
        <dbReference type="ARBA" id="ARBA00022801"/>
    </source>
</evidence>
<keyword evidence="3" id="KW-0378">Hydrolase</keyword>
<name>A0A9P5MS54_9AGAM</name>
<dbReference type="EMBL" id="WHVB01000014">
    <property type="protein sequence ID" value="KAF8476584.1"/>
    <property type="molecule type" value="Genomic_DNA"/>
</dbReference>
<dbReference type="Pfam" id="PF05903">
    <property type="entry name" value="Peptidase_C97"/>
    <property type="match status" value="1"/>
</dbReference>
<evidence type="ECO:0000259" key="5">
    <source>
        <dbReference type="SMART" id="SM01179"/>
    </source>
</evidence>
<dbReference type="GO" id="GO:0008233">
    <property type="term" value="F:peptidase activity"/>
    <property type="evidence" value="ECO:0007669"/>
    <property type="project" value="UniProtKB-KW"/>
</dbReference>
<evidence type="ECO:0000313" key="7">
    <source>
        <dbReference type="Proteomes" id="UP000759537"/>
    </source>
</evidence>
<reference evidence="6" key="1">
    <citation type="submission" date="2019-10" db="EMBL/GenBank/DDBJ databases">
        <authorList>
            <consortium name="DOE Joint Genome Institute"/>
            <person name="Kuo A."/>
            <person name="Miyauchi S."/>
            <person name="Kiss E."/>
            <person name="Drula E."/>
            <person name="Kohler A."/>
            <person name="Sanchez-Garcia M."/>
            <person name="Andreopoulos B."/>
            <person name="Barry K.W."/>
            <person name="Bonito G."/>
            <person name="Buee M."/>
            <person name="Carver A."/>
            <person name="Chen C."/>
            <person name="Cichocki N."/>
            <person name="Clum A."/>
            <person name="Culley D."/>
            <person name="Crous P.W."/>
            <person name="Fauchery L."/>
            <person name="Girlanda M."/>
            <person name="Hayes R."/>
            <person name="Keri Z."/>
            <person name="LaButti K."/>
            <person name="Lipzen A."/>
            <person name="Lombard V."/>
            <person name="Magnuson J."/>
            <person name="Maillard F."/>
            <person name="Morin E."/>
            <person name="Murat C."/>
            <person name="Nolan M."/>
            <person name="Ohm R."/>
            <person name="Pangilinan J."/>
            <person name="Pereira M."/>
            <person name="Perotto S."/>
            <person name="Peter M."/>
            <person name="Riley R."/>
            <person name="Sitrit Y."/>
            <person name="Stielow B."/>
            <person name="Szollosi G."/>
            <person name="Zifcakova L."/>
            <person name="Stursova M."/>
            <person name="Spatafora J.W."/>
            <person name="Tedersoo L."/>
            <person name="Vaario L.-M."/>
            <person name="Yamada A."/>
            <person name="Yan M."/>
            <person name="Wang P."/>
            <person name="Xu J."/>
            <person name="Bruns T."/>
            <person name="Baldrian P."/>
            <person name="Vilgalys R."/>
            <person name="Henrissat B."/>
            <person name="Grigoriev I.V."/>
            <person name="Hibbett D."/>
            <person name="Nagy L.G."/>
            <person name="Martin F.M."/>
        </authorList>
    </citation>
    <scope>NUCLEOTIDE SEQUENCE</scope>
    <source>
        <strain evidence="6">Prilba</strain>
    </source>
</reference>
<evidence type="ECO:0000256" key="1">
    <source>
        <dbReference type="ARBA" id="ARBA00008140"/>
    </source>
</evidence>
<keyword evidence="2" id="KW-0645">Protease</keyword>
<dbReference type="InterPro" id="IPR042266">
    <property type="entry name" value="PPPDE_sf"/>
</dbReference>
<sequence>MQQSIYFTHSSAILHYRYAIPVKLYVYDLSNGMVGAMSTQLIGRRIDGIPLFVVFNKEIFYGRGIEITAPGHSHHGQPLQVIDMGETALDEQIFEEYRAEMRVHNTTDKPPIAKKTITRLDLSIDFLSTPLGAALCPTIDAMFGQRSTTTPPAQPQQPTTTTPSPSSSLLQAISDRDSRYRPTARLGLQHASAAGALQVGNGPIHPSTNPASFRSLLGSHRVVADMFTSATYPPRRMIEPVFEELVRSKG</sequence>